<keyword evidence="3" id="KW-0804">Transcription</keyword>
<dbReference type="InterPro" id="IPR000524">
    <property type="entry name" value="Tscrpt_reg_HTH_GntR"/>
</dbReference>
<dbReference type="Gene3D" id="1.10.10.10">
    <property type="entry name" value="Winged helix-like DNA-binding domain superfamily/Winged helix DNA-binding domain"/>
    <property type="match status" value="1"/>
</dbReference>
<keyword evidence="2" id="KW-0238">DNA-binding</keyword>
<dbReference type="SMART" id="SM00345">
    <property type="entry name" value="HTH_GNTR"/>
    <property type="match status" value="1"/>
</dbReference>
<dbReference type="PANTHER" id="PTHR43537">
    <property type="entry name" value="TRANSCRIPTIONAL REGULATOR, GNTR FAMILY"/>
    <property type="match status" value="1"/>
</dbReference>
<reference evidence="5" key="1">
    <citation type="submission" date="2020-01" db="EMBL/GenBank/DDBJ databases">
        <authorList>
            <person name="Meier V. D."/>
            <person name="Meier V D."/>
        </authorList>
    </citation>
    <scope>NUCLEOTIDE SEQUENCE</scope>
    <source>
        <strain evidence="5">HLG_WM_MAG_08</strain>
    </source>
</reference>
<dbReference type="InterPro" id="IPR008920">
    <property type="entry name" value="TF_FadR/GntR_C"/>
</dbReference>
<dbReference type="CDD" id="cd07377">
    <property type="entry name" value="WHTH_GntR"/>
    <property type="match status" value="1"/>
</dbReference>
<name>A0A6S6U5L3_9GAMM</name>
<dbReference type="PROSITE" id="PS50949">
    <property type="entry name" value="HTH_GNTR"/>
    <property type="match status" value="1"/>
</dbReference>
<evidence type="ECO:0000313" key="5">
    <source>
        <dbReference type="EMBL" id="CAA6822806.1"/>
    </source>
</evidence>
<accession>A0A6S6U5L3</accession>
<dbReference type="SUPFAM" id="SSF46785">
    <property type="entry name" value="Winged helix' DNA-binding domain"/>
    <property type="match status" value="1"/>
</dbReference>
<dbReference type="InterPro" id="IPR036388">
    <property type="entry name" value="WH-like_DNA-bd_sf"/>
</dbReference>
<dbReference type="EMBL" id="CACVAV010000352">
    <property type="protein sequence ID" value="CAA6822806.1"/>
    <property type="molecule type" value="Genomic_DNA"/>
</dbReference>
<gene>
    <name evidence="5" type="ORF">HELGO_WM56486</name>
</gene>
<dbReference type="AlphaFoldDB" id="A0A6S6U5L3"/>
<dbReference type="InterPro" id="IPR036390">
    <property type="entry name" value="WH_DNA-bd_sf"/>
</dbReference>
<protein>
    <submittedName>
        <fullName evidence="5">GntR family transcriptional regulator</fullName>
    </submittedName>
</protein>
<dbReference type="SMART" id="SM00895">
    <property type="entry name" value="FCD"/>
    <property type="match status" value="1"/>
</dbReference>
<evidence type="ECO:0000256" key="3">
    <source>
        <dbReference type="ARBA" id="ARBA00023163"/>
    </source>
</evidence>
<dbReference type="SUPFAM" id="SSF48008">
    <property type="entry name" value="GntR ligand-binding domain-like"/>
    <property type="match status" value="1"/>
</dbReference>
<organism evidence="5">
    <name type="scientific">uncultured Thiotrichaceae bacterium</name>
    <dbReference type="NCBI Taxonomy" id="298394"/>
    <lineage>
        <taxon>Bacteria</taxon>
        <taxon>Pseudomonadati</taxon>
        <taxon>Pseudomonadota</taxon>
        <taxon>Gammaproteobacteria</taxon>
        <taxon>Thiotrichales</taxon>
        <taxon>Thiotrichaceae</taxon>
        <taxon>environmental samples</taxon>
    </lineage>
</organism>
<sequence>MTQLKDESVSELLKGISLDANQGMVQQIYAILMDLIINIRLKPGRRVSEKEVAESLKASKTPVREALIKLEDIGLVNIVPKSGTYVAPISLEHYIEACFTRLQLEIGAVRRAAERSNDLKAVLHLEATINRQIKALGEGDDQLFFQYDEALHKAFFEMAGVSGVWSLVKKSQTDVYRIRHLKRLYNIRRGQQVIEEHRDIVAAIRAGSPDDAEAALVQHIGSLESEIDVLSSNPELLDYIETLNISGK</sequence>
<proteinExistence type="predicted"/>
<dbReference type="Pfam" id="PF00392">
    <property type="entry name" value="GntR"/>
    <property type="match status" value="1"/>
</dbReference>
<evidence type="ECO:0000259" key="4">
    <source>
        <dbReference type="PROSITE" id="PS50949"/>
    </source>
</evidence>
<evidence type="ECO:0000256" key="2">
    <source>
        <dbReference type="ARBA" id="ARBA00023125"/>
    </source>
</evidence>
<evidence type="ECO:0000256" key="1">
    <source>
        <dbReference type="ARBA" id="ARBA00023015"/>
    </source>
</evidence>
<keyword evidence="1" id="KW-0805">Transcription regulation</keyword>
<dbReference type="Gene3D" id="1.20.120.530">
    <property type="entry name" value="GntR ligand-binding domain-like"/>
    <property type="match status" value="1"/>
</dbReference>
<dbReference type="Pfam" id="PF07729">
    <property type="entry name" value="FCD"/>
    <property type="match status" value="1"/>
</dbReference>
<dbReference type="InterPro" id="IPR011711">
    <property type="entry name" value="GntR_C"/>
</dbReference>
<feature type="domain" description="HTH gntR-type" evidence="4">
    <location>
        <begin position="22"/>
        <end position="89"/>
    </location>
</feature>
<dbReference type="GO" id="GO:0003700">
    <property type="term" value="F:DNA-binding transcription factor activity"/>
    <property type="evidence" value="ECO:0007669"/>
    <property type="project" value="InterPro"/>
</dbReference>
<dbReference type="GO" id="GO:0003677">
    <property type="term" value="F:DNA binding"/>
    <property type="evidence" value="ECO:0007669"/>
    <property type="project" value="UniProtKB-KW"/>
</dbReference>
<dbReference type="PANTHER" id="PTHR43537:SF6">
    <property type="entry name" value="HTH-TYPE TRANSCRIPTIONAL REPRESSOR RSPR"/>
    <property type="match status" value="1"/>
</dbReference>